<organism evidence="1 2">
    <name type="scientific">Ricinus communis</name>
    <name type="common">Castor bean</name>
    <dbReference type="NCBI Taxonomy" id="3988"/>
    <lineage>
        <taxon>Eukaryota</taxon>
        <taxon>Viridiplantae</taxon>
        <taxon>Streptophyta</taxon>
        <taxon>Embryophyta</taxon>
        <taxon>Tracheophyta</taxon>
        <taxon>Spermatophyta</taxon>
        <taxon>Magnoliopsida</taxon>
        <taxon>eudicotyledons</taxon>
        <taxon>Gunneridae</taxon>
        <taxon>Pentapetalae</taxon>
        <taxon>rosids</taxon>
        <taxon>fabids</taxon>
        <taxon>Malpighiales</taxon>
        <taxon>Euphorbiaceae</taxon>
        <taxon>Acalyphoideae</taxon>
        <taxon>Acalypheae</taxon>
        <taxon>Ricinus</taxon>
    </lineage>
</organism>
<gene>
    <name evidence="1" type="ORF">RCOM_2064790</name>
</gene>
<sequence>MARKATQSRLEWPHDVIWLFPDINTIKSPRKSTLVAAPKPEESRPGHENVKAERILPNASEWLCLVPPKAIKYTRTIDWRRATGKVAAERSREACCAWREVAPAPAFPERGHSDAGDVFWTMEVKEQFRNDDGEE</sequence>
<dbReference type="InParanoid" id="B9TQF0"/>
<evidence type="ECO:0000313" key="1">
    <source>
        <dbReference type="EMBL" id="EEF21914.1"/>
    </source>
</evidence>
<accession>B9TQF0</accession>
<dbReference type="AlphaFoldDB" id="B9TQF0"/>
<dbReference type="Proteomes" id="UP000008311">
    <property type="component" value="Unassembled WGS sequence"/>
</dbReference>
<evidence type="ECO:0000313" key="2">
    <source>
        <dbReference type="Proteomes" id="UP000008311"/>
    </source>
</evidence>
<keyword evidence="2" id="KW-1185">Reference proteome</keyword>
<name>B9TQF0_RICCO</name>
<reference evidence="2" key="1">
    <citation type="journal article" date="2010" name="Nat. Biotechnol.">
        <title>Draft genome sequence of the oilseed species Ricinus communis.</title>
        <authorList>
            <person name="Chan A.P."/>
            <person name="Crabtree J."/>
            <person name="Zhao Q."/>
            <person name="Lorenzi H."/>
            <person name="Orvis J."/>
            <person name="Puiu D."/>
            <person name="Melake-Berhan A."/>
            <person name="Jones K.M."/>
            <person name="Redman J."/>
            <person name="Chen G."/>
            <person name="Cahoon E.B."/>
            <person name="Gedil M."/>
            <person name="Stanke M."/>
            <person name="Haas B.J."/>
            <person name="Wortman J.R."/>
            <person name="Fraser-Liggett C.M."/>
            <person name="Ravel J."/>
            <person name="Rabinowicz P.D."/>
        </authorList>
    </citation>
    <scope>NUCLEOTIDE SEQUENCE [LARGE SCALE GENOMIC DNA]</scope>
    <source>
        <strain evidence="2">cv. Hale</strain>
    </source>
</reference>
<dbReference type="EMBL" id="EQ998669">
    <property type="protein sequence ID" value="EEF21914.1"/>
    <property type="molecule type" value="Genomic_DNA"/>
</dbReference>
<protein>
    <submittedName>
        <fullName evidence="1">Uncharacterized protein</fullName>
    </submittedName>
</protein>
<proteinExistence type="predicted"/>